<gene>
    <name evidence="1" type="ORF">E5357_06070</name>
</gene>
<organism evidence="1 2">
    <name type="scientific">Hominisplanchenecus murintestinalis</name>
    <dbReference type="NCBI Taxonomy" id="2941517"/>
    <lineage>
        <taxon>Bacteria</taxon>
        <taxon>Bacillati</taxon>
        <taxon>Bacillota</taxon>
        <taxon>Clostridia</taxon>
        <taxon>Lachnospirales</taxon>
        <taxon>Lachnospiraceae</taxon>
        <taxon>Hominisplanchenecus</taxon>
    </lineage>
</organism>
<proteinExistence type="predicted"/>
<keyword evidence="2" id="KW-1185">Reference proteome</keyword>
<evidence type="ECO:0000313" key="2">
    <source>
        <dbReference type="Proteomes" id="UP000307720"/>
    </source>
</evidence>
<sequence length="450" mass="49132">MKKKLRIWMNRRSKMQIIALGFLCLILFGTFLLMMPFSARSGEVTDFGDALFTATSATCVTGLVRVDTWAHWTVFGQIVILLLIQTGGLGFMTVSVLFSIVLKRKIGLRERGLLSESVNALQVGGIVHLMKKILMGTVLVEGAGAALLSLRFCRELGFLRGIYYGIFHSVSAFCNAGFDLMGYQGEYSSLVNYSGDWLVNLTITALIFIGGIGFIVWDDVSRHGIHFKKYRVHSKIVLTTSTVLLFGGAFLFYIFESKNLALGLSGGETFLTCLFDSVTTRTAGFNTTDIAQLSDSSKLLSIILMFIGGSPGSTAGGIKTTTFLVLLLYVRANIKRTRGVNIFRRRIDDDAIKRASGVACTNMLLALTAALIICGNQALDLRDVLLETVSAISTVGMSTGITRELTAISQFAVILLMYSGRVGSLSMALSFTERKKISPYELPEEKILIG</sequence>
<accession>A0AC61R0N1</accession>
<name>A0AC61R0N1_9FIRM</name>
<protein>
    <submittedName>
        <fullName evidence="1">Trk family potassium uptake protein</fullName>
    </submittedName>
</protein>
<evidence type="ECO:0000313" key="1">
    <source>
        <dbReference type="EMBL" id="TGX99412.1"/>
    </source>
</evidence>
<comment type="caution">
    <text evidence="1">The sequence shown here is derived from an EMBL/GenBank/DDBJ whole genome shotgun (WGS) entry which is preliminary data.</text>
</comment>
<reference evidence="1" key="1">
    <citation type="submission" date="2019-04" db="EMBL/GenBank/DDBJ databases">
        <title>Microbes associate with the intestines of laboratory mice.</title>
        <authorList>
            <person name="Navarre W."/>
            <person name="Wong E."/>
            <person name="Huang K."/>
            <person name="Tropini C."/>
            <person name="Ng K."/>
            <person name="Yu B."/>
        </authorList>
    </citation>
    <scope>NUCLEOTIDE SEQUENCE</scope>
    <source>
        <strain evidence="1">NM72_1-8</strain>
    </source>
</reference>
<dbReference type="EMBL" id="SRZB01000008">
    <property type="protein sequence ID" value="TGX99412.1"/>
    <property type="molecule type" value="Genomic_DNA"/>
</dbReference>
<dbReference type="Proteomes" id="UP000307720">
    <property type="component" value="Unassembled WGS sequence"/>
</dbReference>